<accession>A0A5C5YXB0</accession>
<sequence length="92" mass="10520">MPYCHLFWGSVPFSELSRGKRRLYIGAQRTNTFAYISNAEVMGDDAPLQKSSRVRILSCSLASFTYFFPKIGYYAKRIACPNHVRPSDADYL</sequence>
<protein>
    <submittedName>
        <fullName evidence="1">Uncharacterized protein</fullName>
    </submittedName>
</protein>
<comment type="caution">
    <text evidence="1">The sequence shown here is derived from an EMBL/GenBank/DDBJ whole genome shotgun (WGS) entry which is preliminary data.</text>
</comment>
<reference evidence="1 2" key="1">
    <citation type="submission" date="2019-02" db="EMBL/GenBank/DDBJ databases">
        <title>Deep-cultivation of Planctomycetes and their phenomic and genomic characterization uncovers novel biology.</title>
        <authorList>
            <person name="Wiegand S."/>
            <person name="Jogler M."/>
            <person name="Boedeker C."/>
            <person name="Pinto D."/>
            <person name="Vollmers J."/>
            <person name="Rivas-Marin E."/>
            <person name="Kohn T."/>
            <person name="Peeters S.H."/>
            <person name="Heuer A."/>
            <person name="Rast P."/>
            <person name="Oberbeckmann S."/>
            <person name="Bunk B."/>
            <person name="Jeske O."/>
            <person name="Meyerdierks A."/>
            <person name="Storesund J.E."/>
            <person name="Kallscheuer N."/>
            <person name="Luecker S."/>
            <person name="Lage O.M."/>
            <person name="Pohl T."/>
            <person name="Merkel B.J."/>
            <person name="Hornburger P."/>
            <person name="Mueller R.-W."/>
            <person name="Bruemmer F."/>
            <person name="Labrenz M."/>
            <person name="Spormann A.M."/>
            <person name="Op Den Camp H."/>
            <person name="Overmann J."/>
            <person name="Amann R."/>
            <person name="Jetten M.S.M."/>
            <person name="Mascher T."/>
            <person name="Medema M.H."/>
            <person name="Devos D.P."/>
            <person name="Kaster A.-K."/>
            <person name="Ovreas L."/>
            <person name="Rohde M."/>
            <person name="Galperin M.Y."/>
            <person name="Jogler C."/>
        </authorList>
    </citation>
    <scope>NUCLEOTIDE SEQUENCE [LARGE SCALE GENOMIC DNA]</scope>
    <source>
        <strain evidence="1 2">CA13</strain>
    </source>
</reference>
<organism evidence="1 2">
    <name type="scientific">Novipirellula herctigrandis</name>
    <dbReference type="NCBI Taxonomy" id="2527986"/>
    <lineage>
        <taxon>Bacteria</taxon>
        <taxon>Pseudomonadati</taxon>
        <taxon>Planctomycetota</taxon>
        <taxon>Planctomycetia</taxon>
        <taxon>Pirellulales</taxon>
        <taxon>Pirellulaceae</taxon>
        <taxon>Novipirellula</taxon>
    </lineage>
</organism>
<keyword evidence="2" id="KW-1185">Reference proteome</keyword>
<name>A0A5C5YXB0_9BACT</name>
<dbReference type="Proteomes" id="UP000315010">
    <property type="component" value="Unassembled WGS sequence"/>
</dbReference>
<evidence type="ECO:0000313" key="1">
    <source>
        <dbReference type="EMBL" id="TWT79341.1"/>
    </source>
</evidence>
<dbReference type="EMBL" id="SJPJ01000001">
    <property type="protein sequence ID" value="TWT79341.1"/>
    <property type="molecule type" value="Genomic_DNA"/>
</dbReference>
<proteinExistence type="predicted"/>
<dbReference type="AlphaFoldDB" id="A0A5C5YXB0"/>
<evidence type="ECO:0000313" key="2">
    <source>
        <dbReference type="Proteomes" id="UP000315010"/>
    </source>
</evidence>
<gene>
    <name evidence="1" type="ORF">CA13_07400</name>
</gene>